<comment type="caution">
    <text evidence="7">The sequence shown here is derived from an EMBL/GenBank/DDBJ whole genome shotgun (WGS) entry which is preliminary data.</text>
</comment>
<evidence type="ECO:0000259" key="6">
    <source>
        <dbReference type="Pfam" id="PF20009"/>
    </source>
</evidence>
<keyword evidence="2" id="KW-0964">Secreted</keyword>
<dbReference type="GO" id="GO:0005576">
    <property type="term" value="C:extracellular region"/>
    <property type="evidence" value="ECO:0007669"/>
    <property type="project" value="UniProtKB-SubCell"/>
</dbReference>
<dbReference type="Pfam" id="PF20009">
    <property type="entry name" value="GEVED"/>
    <property type="match status" value="7"/>
</dbReference>
<keyword evidence="3" id="KW-0732">Signal</keyword>
<dbReference type="Gene3D" id="2.60.40.10">
    <property type="entry name" value="Immunoglobulins"/>
    <property type="match status" value="1"/>
</dbReference>
<feature type="domain" description="GEVED" evidence="6">
    <location>
        <begin position="1799"/>
        <end position="1876"/>
    </location>
</feature>
<feature type="domain" description="GEVED" evidence="6">
    <location>
        <begin position="824"/>
        <end position="914"/>
    </location>
</feature>
<dbReference type="EMBL" id="WMCP01000008">
    <property type="protein sequence ID" value="MCF2301884.1"/>
    <property type="molecule type" value="Genomic_DNA"/>
</dbReference>
<feature type="compositionally biased region" description="Low complexity" evidence="4">
    <location>
        <begin position="1166"/>
        <end position="1177"/>
    </location>
</feature>
<evidence type="ECO:0000313" key="8">
    <source>
        <dbReference type="Proteomes" id="UP000813876"/>
    </source>
</evidence>
<dbReference type="SUPFAM" id="SSF63829">
    <property type="entry name" value="Calcium-dependent phosphotriesterase"/>
    <property type="match status" value="1"/>
</dbReference>
<sequence>MINTIISPINAAICDDYFILNLYEDDTDSIYQIHKFNDQNSVLSFTPINTNLETTGISGINARWFNTLSYNPVDSRLYGIVYDRNDPLYPMYLYSMTVTGSNITNHGVIHAGGTQNLTRDFGSYPAITFTDGQSFTQQVTNYTPGDEDDEGYTATYFSGAINPAGTHLYLFHFDDYHILKVDLATQKFTVLQQDTVVSSIASGDFSFDSAGFLYAIKQDSSDLVRLSPEAGTASSIALTWQGLAPINITYPAHLLLRDDNTAQFIHRYGTHDLDNDGVTREYTGPVLYEVTISTGIVSAVKAVDSQYNDWTFDDVAGCATALSITEDYGDAPQGLDLSNGYDAATYPVTTANDGARHTVIAGVCLGTAVPANCSNHIDTEVAPAPHINATTDGLDDGVQINPNDSVIGLSNQAIIYTNRFINGTDVNVDNKVVITASAVGFINIWLDINQDGDWNDTVNGQSELVATSAVIQGDNSITFTIPSSSVHGPSYLRVRYASNAADIATVTGLATDGEVEDYLVNIAAPSLAITGCNVGMIQNGGFDIPAGTPSQGLTDEYFREENVPGWSIGPHSVGSFITYDWDSSGNLVQSRERYGPGNATTPTGGNIAELNTFIPQMYYQDIVTEPGQILAWDFYWSPRRKTSGGDQQAEMRMGTPDNLQQVQLTDQKSSTDVGFIQYTGIYTVPANQYITRVAWLPVQWASDGEGNLIDGINVGCVPSYDYGDAPDNGDASNNAMDDYTTLLATNGPYHQIPLTGSVAYLGSNAPDSDDGTLANTQADSDDTTEMSIGIDDEDAISTLLSISDQATAHTLTIPCNGHNSPVFGWIDINQNGIFEAALNEQASANCFDVTPNVDGSVTLNWNGWNSSDVVIGETILRLRIVPDSQFSGQDSSVTPEDERSIITAVGGEIEDHRIKITRTGDYGDAPDDGTNATFHTLLDSNGPVHEIGAIAGIYLGDIEPDMDPGTYQDIDANQDDANDNSALRSLSDEDAVNNVILDSSKSTFTLNVPCNDFVAGDDLEAIVHGWIDFNGNQQFERSEYAYRECIDVDEVSTGMAILRWIDIAQVQEGTSYLRLRITNQLLPQDLGTTTWDEASTGDVVGGEVEDHKITFSQASDFGDAPDIYKTLSSNNGAEHGLGSYRYSLYLGSIAADGDSDGFSNGTENNVNTATDDNNTDTSGISAGNDEDAVTGMPGFFIDSTDYQIDVVCNDHDGNADLGANVYGWVDFDNNGSFDVSNNEFAQATCDDTDAISDGSATLSFTGFTAATVPATTFSRLRITTQTLGSNDSAGFAVDGEVEDYAVIIGFKVSGKVFTDSNSAVTDGMNYYNGNLDAGELGIGNVVVTLYDVTTNTCQSTTTDTNGDYALAALTNHQYKLYETANETTPAPLVCPPEVGTVNSDGLLVNNTITDPTGYTSSSSNIIDLGTIISDDSGNNFADISAPGFASCDADGYLSLRTPADLFAVDLFTGDTEELAADITSTYKNGSLQVGYMMQYNHIIGDITQTDAKLIGLIDGNYNVHLLPITLTGSNINIAFNNATISDDGILYMASANTTYILKVDVNPASETYLQEVGRPNISKFDTADFAINPVDGKLYGLRSNGTIAIFDPATNTRDNSKKVNKVISAGVTRNYNSNHFTSAYGAIYFDQAGNMYAVNNGKYTQGNISAPVLQIPIGNGVATNYTATIVSNLGFTMSSNDGARCRYAPLGIDFGDAPDTYQTLNSSSGPYHVTRNNSLWIGDNKPDNDVDGTPQTNAYGDDSAGTTPDDEDGFDNQVRVFVNNGSGSLTVPITNNSGKIATLYAWVDFNQSDSFELLERASAPISATTTQADLTLNWNGLAGVVTGDTYLRLRLCTDDATAQCSLISGPASNGEVEDHLAKVIEGVFPDTTCDGIYQSSGNSATSFDFGALTTTLPPYNVSSIISNQTGFDNLNAIAFDRIGGVFYGSFVDSGNNLHIAMFDKLGNMVDVGMPTASTDFDIVNVTTGVITSITTGNPIIAPTTLVGQLGTIDNNGEYLYLGHINSAQILRVNLNSFTVDTVNLLLPDIGLSSGNGLSLPFDSDWVFNAESGLIYTTELATRTLYIINPISGAISATAIDFGTTIPNASSYGIVMGRNNFAYIMTNGDYDSDLNGSLESIGTALYQLNILSKKALYLGSVPNAVATYSDAAGCIESAKDFGDASSNYGSVSHQFSDNNSNGVNDYSLGMQWDSEFNAYTSTNARDDNLYTLADEDGVIIPPQLQAGVNTISLVASEAGVVNIWLDYQRGGNFDSSEQLLTNYAVIEGNNAISLTLDSVAMGTYNGTTVMRVRYCAAAGQCDEFNDIEQGMSAVNGEVEDYQVWTSAVLLVTNSCNNLTLSHGTSGSFSLETLQPQATPFTTTKLQQPVVIAGLSNFDRLNALGIHPENYLIYGIATDTNTANDDVHLVVTDQSGVEVVDLGGVVSSVNQTLELISSTSIIFNKNQPLANSVNGIIMHTATRGAIDPAGEYLYLHHEQWQSLIKVDIQDQTFTVVSLQNTLTPMGGDMAFSHTSYLYNADILNGLLYRLDPIGGTADTLALNWLGASMPSAGGVVGAAFMDSGIFLYVVTKNGSHDIDRDGSLEHSGSAMYRINTLTGDIVAIAAMGEIYTDNLDGAGCFVSADYGDSAAINDGNVSHQFYDNDADGVADYRLGTLLDPELTQFNSSNGLGDDNHDIDDEDGVNMPTSIVVNSIVNVDVTVTNQNTGTLKLNVWADMNGNGSYRDSGEQIVNELDVTDGINTVQLLLPAAYTQGYSGNSTIRFRLCAQANQCNAPDDNQLGMVALNGEVEDYPFELINQIIIKGFVFEDNSAGGATAHDGIMSHSEVGLGRFTVQAIYQGSSIAGYNTGDILATVRTRGNGSYELLLPVEVATQAVVIDVIKQSAWIDISESDLQSITQATSTSVIDSQITVVANAGDNVEYLNFGKVKSLRLEADNFTHVELGKFVFLPHRLETYTAGSVSFDITNAVITPANSSWSIALYRDHNCNRQLDSGDNSLSAPISVTGYDTVCLLSKVFVPNNAVLNSQAYYAVNATMIFEDLLLLGHGITRVVTDLDTIRVTFAGAGELVLEKTVNNITQATGKLTQNIAKPNDILQYEIVFANVGTGTITDVIIFDDTPAYTYLKQALDCNDFTYPITLTCSVHTDNGSNINGYEGLINVKFIGELQPSEKGVIYYQVQVK</sequence>
<feature type="domain" description="GEVED" evidence="6">
    <location>
        <begin position="1220"/>
        <end position="1302"/>
    </location>
</feature>
<feature type="domain" description="SD-repeat containing protein B" evidence="5">
    <location>
        <begin position="1328"/>
        <end position="1384"/>
    </location>
</feature>
<name>A0AAW4ZY29_PHOPO</name>
<evidence type="ECO:0000256" key="1">
    <source>
        <dbReference type="ARBA" id="ARBA00004613"/>
    </source>
</evidence>
<comment type="subcellular location">
    <subcellularLocation>
        <location evidence="1">Secreted</location>
    </subcellularLocation>
</comment>
<feature type="domain" description="GEVED" evidence="6">
    <location>
        <begin position="2256"/>
        <end position="2338"/>
    </location>
</feature>
<feature type="domain" description="GEVED" evidence="6">
    <location>
        <begin position="442"/>
        <end position="521"/>
    </location>
</feature>
<dbReference type="SUPFAM" id="SSF50956">
    <property type="entry name" value="Thermostable phytase (3-phytase)"/>
    <property type="match status" value="1"/>
</dbReference>
<feature type="domain" description="GEVED" evidence="6">
    <location>
        <begin position="2726"/>
        <end position="2808"/>
    </location>
</feature>
<evidence type="ECO:0000256" key="4">
    <source>
        <dbReference type="SAM" id="MobiDB-lite"/>
    </source>
</evidence>
<organism evidence="7 8">
    <name type="scientific">Photobacterium phosphoreum</name>
    <dbReference type="NCBI Taxonomy" id="659"/>
    <lineage>
        <taxon>Bacteria</taxon>
        <taxon>Pseudomonadati</taxon>
        <taxon>Pseudomonadota</taxon>
        <taxon>Gammaproteobacteria</taxon>
        <taxon>Vibrionales</taxon>
        <taxon>Vibrionaceae</taxon>
        <taxon>Photobacterium</taxon>
    </lineage>
</organism>
<dbReference type="InterPro" id="IPR033764">
    <property type="entry name" value="Sdr_B"/>
</dbReference>
<dbReference type="Pfam" id="PF17210">
    <property type="entry name" value="SdrD_B"/>
    <property type="match status" value="1"/>
</dbReference>
<protein>
    <recommendedName>
        <fullName evidence="9">GEVED domain-containing protein</fullName>
    </recommendedName>
</protein>
<evidence type="ECO:0000256" key="2">
    <source>
        <dbReference type="ARBA" id="ARBA00022525"/>
    </source>
</evidence>
<dbReference type="SUPFAM" id="SSF49478">
    <property type="entry name" value="Cna protein B-type domain"/>
    <property type="match status" value="1"/>
</dbReference>
<dbReference type="RefSeq" id="WP_232581069.1">
    <property type="nucleotide sequence ID" value="NZ_WMCP01000008.1"/>
</dbReference>
<dbReference type="InterPro" id="IPR013783">
    <property type="entry name" value="Ig-like_fold"/>
</dbReference>
<proteinExistence type="predicted"/>
<feature type="region of interest" description="Disordered" evidence="4">
    <location>
        <begin position="1166"/>
        <end position="1185"/>
    </location>
</feature>
<evidence type="ECO:0000313" key="7">
    <source>
        <dbReference type="EMBL" id="MCF2301884.1"/>
    </source>
</evidence>
<dbReference type="InterPro" id="IPR045474">
    <property type="entry name" value="GEVED"/>
</dbReference>
<evidence type="ECO:0000259" key="5">
    <source>
        <dbReference type="Pfam" id="PF17210"/>
    </source>
</evidence>
<feature type="domain" description="GEVED" evidence="6">
    <location>
        <begin position="1023"/>
        <end position="1110"/>
    </location>
</feature>
<evidence type="ECO:0008006" key="9">
    <source>
        <dbReference type="Google" id="ProtNLM"/>
    </source>
</evidence>
<feature type="region of interest" description="Disordered" evidence="4">
    <location>
        <begin position="1735"/>
        <end position="1767"/>
    </location>
</feature>
<dbReference type="Proteomes" id="UP000813876">
    <property type="component" value="Unassembled WGS sequence"/>
</dbReference>
<accession>A0AAW4ZY29</accession>
<evidence type="ECO:0000256" key="3">
    <source>
        <dbReference type="ARBA" id="ARBA00022729"/>
    </source>
</evidence>
<gene>
    <name evidence="7" type="ORF">GLP33_09060</name>
</gene>
<reference evidence="7" key="1">
    <citation type="submission" date="2019-11" db="EMBL/GenBank/DDBJ databases">
        <title>Comparative genomics of photobacteria reveal adaptation to distinct habitats.</title>
        <authorList>
            <person name="Fuertes-Perez S."/>
            <person name="Hilgarth M."/>
            <person name="Vogel R.F."/>
        </authorList>
    </citation>
    <scope>NUCLEOTIDE SEQUENCE</scope>
    <source>
        <strain evidence="7">TMW2.2145</strain>
    </source>
</reference>